<evidence type="ECO:0000259" key="2">
    <source>
        <dbReference type="Pfam" id="PF20151"/>
    </source>
</evidence>
<sequence length="275" mass="30735">MSNLVNVSTTSRDMQILQYLCVSVLTLSVYQYLLTLDHEIKYLWSKRMSLQKIVFLANRYLPIITSPIFTCLTFLPHIGILESCTFILCIAATLIFINIVIASGIFTLRLMIIWMHNRLVKVLIIIAGVLISFIIITIYTIIVSDGLYSKTVPTSQCIPTGTSAWIPIIVVLIGESTFVCLAIYKRVKTLKNERVHLLNILINDGVIYYAYKFTLVLAITILHFVFEETTIAGGLVKVDAILHSIISSHLSFHLHNAAGKTVVEASSPGSNIQFV</sequence>
<comment type="caution">
    <text evidence="3">The sequence shown here is derived from an EMBL/GenBank/DDBJ whole genome shotgun (WGS) entry which is preliminary data.</text>
</comment>
<feature type="transmembrane region" description="Helical" evidence="1">
    <location>
        <begin position="164"/>
        <end position="184"/>
    </location>
</feature>
<dbReference type="EMBL" id="NBII01000009">
    <property type="protein sequence ID" value="PAV15847.1"/>
    <property type="molecule type" value="Genomic_DNA"/>
</dbReference>
<evidence type="ECO:0000313" key="3">
    <source>
        <dbReference type="EMBL" id="PAV15847.1"/>
    </source>
</evidence>
<feature type="transmembrane region" description="Helical" evidence="1">
    <location>
        <begin position="85"/>
        <end position="110"/>
    </location>
</feature>
<reference evidence="3 4" key="1">
    <citation type="journal article" date="2017" name="Mol. Ecol.">
        <title>Comparative and population genomic landscape of Phellinus noxius: A hypervariable fungus causing root rot in trees.</title>
        <authorList>
            <person name="Chung C.L."/>
            <person name="Lee T.J."/>
            <person name="Akiba M."/>
            <person name="Lee H.H."/>
            <person name="Kuo T.H."/>
            <person name="Liu D."/>
            <person name="Ke H.M."/>
            <person name="Yokoi T."/>
            <person name="Roa M.B."/>
            <person name="Lu M.J."/>
            <person name="Chang Y.Y."/>
            <person name="Ann P.J."/>
            <person name="Tsai J.N."/>
            <person name="Chen C.Y."/>
            <person name="Tzean S.S."/>
            <person name="Ota Y."/>
            <person name="Hattori T."/>
            <person name="Sahashi N."/>
            <person name="Liou R.F."/>
            <person name="Kikuchi T."/>
            <person name="Tsai I.J."/>
        </authorList>
    </citation>
    <scope>NUCLEOTIDE SEQUENCE [LARGE SCALE GENOMIC DNA]</scope>
    <source>
        <strain evidence="3 4">FFPRI411160</strain>
    </source>
</reference>
<evidence type="ECO:0000256" key="1">
    <source>
        <dbReference type="SAM" id="Phobius"/>
    </source>
</evidence>
<dbReference type="InterPro" id="IPR045340">
    <property type="entry name" value="DUF6533"/>
</dbReference>
<dbReference type="Proteomes" id="UP000217199">
    <property type="component" value="Unassembled WGS sequence"/>
</dbReference>
<proteinExistence type="predicted"/>
<name>A0A286U8B3_9AGAM</name>
<feature type="transmembrane region" description="Helical" evidence="1">
    <location>
        <begin position="205"/>
        <end position="226"/>
    </location>
</feature>
<feature type="domain" description="DUF6533" evidence="2">
    <location>
        <begin position="19"/>
        <end position="64"/>
    </location>
</feature>
<keyword evidence="4" id="KW-1185">Reference proteome</keyword>
<keyword evidence="1" id="KW-0472">Membrane</keyword>
<dbReference type="InParanoid" id="A0A286U8B3"/>
<feature type="transmembrane region" description="Helical" evidence="1">
    <location>
        <begin position="122"/>
        <end position="144"/>
    </location>
</feature>
<keyword evidence="1" id="KW-1133">Transmembrane helix</keyword>
<dbReference type="AlphaFoldDB" id="A0A286U8B3"/>
<dbReference type="OrthoDB" id="3354157at2759"/>
<protein>
    <recommendedName>
        <fullName evidence="2">DUF6533 domain-containing protein</fullName>
    </recommendedName>
</protein>
<organism evidence="3 4">
    <name type="scientific">Pyrrhoderma noxium</name>
    <dbReference type="NCBI Taxonomy" id="2282107"/>
    <lineage>
        <taxon>Eukaryota</taxon>
        <taxon>Fungi</taxon>
        <taxon>Dikarya</taxon>
        <taxon>Basidiomycota</taxon>
        <taxon>Agaricomycotina</taxon>
        <taxon>Agaricomycetes</taxon>
        <taxon>Hymenochaetales</taxon>
        <taxon>Hymenochaetaceae</taxon>
        <taxon>Pyrrhoderma</taxon>
    </lineage>
</organism>
<accession>A0A286U8B3</accession>
<evidence type="ECO:0000313" key="4">
    <source>
        <dbReference type="Proteomes" id="UP000217199"/>
    </source>
</evidence>
<dbReference type="STRING" id="2282107.A0A286U8B3"/>
<feature type="transmembrane region" description="Helical" evidence="1">
    <location>
        <begin position="16"/>
        <end position="36"/>
    </location>
</feature>
<feature type="transmembrane region" description="Helical" evidence="1">
    <location>
        <begin position="57"/>
        <end position="79"/>
    </location>
</feature>
<dbReference type="Pfam" id="PF20151">
    <property type="entry name" value="DUF6533"/>
    <property type="match status" value="1"/>
</dbReference>
<keyword evidence="1" id="KW-0812">Transmembrane</keyword>
<gene>
    <name evidence="3" type="ORF">PNOK_0870500</name>
</gene>